<dbReference type="Pfam" id="PF16473">
    <property type="entry name" value="Rv2179c-like"/>
    <property type="match status" value="1"/>
</dbReference>
<feature type="domain" description="3'-5' exoribonuclease Rv2179c-like" evidence="1">
    <location>
        <begin position="1"/>
        <end position="163"/>
    </location>
</feature>
<accession>A0A0A0DD95</accession>
<evidence type="ECO:0000313" key="3">
    <source>
        <dbReference type="Proteomes" id="UP000029995"/>
    </source>
</evidence>
<dbReference type="InterPro" id="IPR033390">
    <property type="entry name" value="Rv2179c-like"/>
</dbReference>
<dbReference type="Proteomes" id="UP000029995">
    <property type="component" value="Unassembled WGS sequence"/>
</dbReference>
<sequence>MVDIETTSTEPDRGAIIQIAAWKFDLQTFQVDPLFFDQCLWMPAWRYWNKDTEAFWKKQKPETLQDIFARMEDPRIVMQRFVDWVGQSNSFRFWSKPTHFDYTFLSSYFKDFDLPQMFHYREATDMNSFIRARYYPGPVPQIDIPFDGPVHNALWDSLHQIQTLFAHYSGTLKNDDTAGTGQEAA</sequence>
<organism evidence="2 3">
    <name type="scientific">Inquilinus limosus MP06</name>
    <dbReference type="NCBI Taxonomy" id="1398085"/>
    <lineage>
        <taxon>Bacteria</taxon>
        <taxon>Pseudomonadati</taxon>
        <taxon>Pseudomonadota</taxon>
        <taxon>Alphaproteobacteria</taxon>
        <taxon>Rhodospirillales</taxon>
        <taxon>Rhodospirillaceae</taxon>
        <taxon>Inquilinus</taxon>
    </lineage>
</organism>
<dbReference type="InterPro" id="IPR036397">
    <property type="entry name" value="RNaseH_sf"/>
</dbReference>
<evidence type="ECO:0000259" key="1">
    <source>
        <dbReference type="Pfam" id="PF16473"/>
    </source>
</evidence>
<dbReference type="OrthoDB" id="256590at2"/>
<dbReference type="InterPro" id="IPR012337">
    <property type="entry name" value="RNaseH-like_sf"/>
</dbReference>
<reference evidence="2 3" key="1">
    <citation type="submission" date="2014-01" db="EMBL/GenBank/DDBJ databases">
        <title>Genome sequence determination for a cystic fibrosis isolate, Inquilinus limosus.</title>
        <authorList>
            <person name="Pino M."/>
            <person name="Di Conza J."/>
            <person name="Gutkind G."/>
        </authorList>
    </citation>
    <scope>NUCLEOTIDE SEQUENCE [LARGE SCALE GENOMIC DNA]</scope>
    <source>
        <strain evidence="2 3">MP06</strain>
    </source>
</reference>
<name>A0A0A0DD95_9PROT</name>
<gene>
    <name evidence="2" type="ORF">P409_00185</name>
</gene>
<dbReference type="EMBL" id="JANX01000001">
    <property type="protein sequence ID" value="KGM36104.1"/>
    <property type="molecule type" value="Genomic_DNA"/>
</dbReference>
<dbReference type="AlphaFoldDB" id="A0A0A0DD95"/>
<dbReference type="GO" id="GO:0003676">
    <property type="term" value="F:nucleic acid binding"/>
    <property type="evidence" value="ECO:0007669"/>
    <property type="project" value="InterPro"/>
</dbReference>
<proteinExistence type="predicted"/>
<dbReference type="SUPFAM" id="SSF53098">
    <property type="entry name" value="Ribonuclease H-like"/>
    <property type="match status" value="1"/>
</dbReference>
<dbReference type="Gene3D" id="3.30.420.10">
    <property type="entry name" value="Ribonuclease H-like superfamily/Ribonuclease H"/>
    <property type="match status" value="1"/>
</dbReference>
<comment type="caution">
    <text evidence="2">The sequence shown here is derived from an EMBL/GenBank/DDBJ whole genome shotgun (WGS) entry which is preliminary data.</text>
</comment>
<dbReference type="RefSeq" id="WP_034830413.1">
    <property type="nucleotide sequence ID" value="NZ_JANX01000001.1"/>
</dbReference>
<protein>
    <recommendedName>
        <fullName evidence="1">3'-5' exoribonuclease Rv2179c-like domain-containing protein</fullName>
    </recommendedName>
</protein>
<evidence type="ECO:0000313" key="2">
    <source>
        <dbReference type="EMBL" id="KGM36104.1"/>
    </source>
</evidence>